<dbReference type="Gene3D" id="3.40.50.10810">
    <property type="entry name" value="Tandem AAA-ATPase domain"/>
    <property type="match status" value="1"/>
</dbReference>
<dbReference type="AlphaFoldDB" id="A0AB36XUD3"/>
<dbReference type="PANTHER" id="PTHR10799">
    <property type="entry name" value="SNF2/RAD54 HELICASE FAMILY"/>
    <property type="match status" value="1"/>
</dbReference>
<reference key="1">
    <citation type="submission" date="2016-07" db="EMBL/GenBank/DDBJ databases">
        <title>Nontailed viruses are major unrecognized killers of bacteria in the ocean.</title>
        <authorList>
            <person name="Kauffman K."/>
            <person name="Hussain F."/>
            <person name="Yang J."/>
            <person name="Arevalo P."/>
            <person name="Brown J."/>
            <person name="Cutler M."/>
            <person name="Kelly L."/>
            <person name="Polz M.F."/>
        </authorList>
    </citation>
    <scope>NUCLEOTIDE SEQUENCE [LARGE SCALE GENOMIC DNA]</scope>
    <source>
        <strain>10N.261.52.F7</strain>
    </source>
</reference>
<proteinExistence type="predicted"/>
<comment type="caution">
    <text evidence="3">The sequence shown here is derived from an EMBL/GenBank/DDBJ whole genome shotgun (WGS) entry which is preliminary data.</text>
</comment>
<dbReference type="Pfam" id="PF00176">
    <property type="entry name" value="SNF2-rel_dom"/>
    <property type="match status" value="1"/>
</dbReference>
<evidence type="ECO:0000256" key="1">
    <source>
        <dbReference type="ARBA" id="ARBA00022806"/>
    </source>
</evidence>
<dbReference type="EMBL" id="MCXM01000001">
    <property type="protein sequence ID" value="PMK50474.1"/>
    <property type="molecule type" value="Genomic_DNA"/>
</dbReference>
<evidence type="ECO:0000313" key="3">
    <source>
        <dbReference type="EMBL" id="PMK50474.1"/>
    </source>
</evidence>
<keyword evidence="1" id="KW-0347">Helicase</keyword>
<gene>
    <name evidence="3" type="ORF">BCT99_03370</name>
</gene>
<dbReference type="InterPro" id="IPR000330">
    <property type="entry name" value="SNF2_N"/>
</dbReference>
<keyword evidence="1" id="KW-0067">ATP-binding</keyword>
<dbReference type="SUPFAM" id="SSF52540">
    <property type="entry name" value="P-loop containing nucleoside triphosphate hydrolases"/>
    <property type="match status" value="2"/>
</dbReference>
<name>A0AB36XUD3_9VIBR</name>
<sequence length="1026" mass="117018">MLQTADIAFFHSPQKPYERKITVQAAELQTATIQLQSIVFCRIGSKQRWQQGFYDGARPNDQYLIKFSRSYSDVFDVQDLFVPNLASSLTMQPQDFLKAKCTVSPYLTEMRNRFFDAYIDQRTACESIPALLGSAVELESHQLAVVSRVLSDSTQKYLLCDEVGLGKTIEAGLILRHHINEKGRQARVFVIAPQALVGQWKKELETRFHLGDILDLASDSLGDNFDPEQIIYIGEYQEILNLNKQFAQSDAHNNQPKVPTMIVIDEAHRLSEFAWSENDDERTIFNHLAEASEFAECSLLLTGTPLVGRERDYLAMLHCLEPSKFPLTEQGVEQLTASITNQSNYVALYRSLDPSHEDDDIEDAIEAIEDLDLQDDELEKYIEEAKPLVDFYNDDEVDPVIRNTAVLALRKYFGERYTTNYRMLRNRRNSSNGALQGNSIGHLFPGLNPSQVITWNLPLSEVLLDQQLDDLRSMQSVLKSSVLCEHNYLSWVNALMLSPEFFAKKIEREGTLRLTSNEECERWMSMLDVAKAEQKAKDKALQDAIIGWKEDHPSGKVVVFCGEPTVADSVYKVLDKLFGCSVERHVPGIEPSFVKQDSVSVLVCDQHGEDGLNLQGKKRLAIHYSLPLELHRIEQRNGRLNRYSAQNRGASPVQNMIMLPAREGFYCGWAGVLRHGIGTFEEYRASIQEPIDQFLQASWPRVWLHGYEQLKEMEMELSRSNGIVNTELRKLELQDTMDRDTLDVRESVRFSERIKSADERFDESSIHYLSWITNGLMFNRSRGGIPDSFTLSFQHERTRVNVNNLIKHCVIGLDFDNSSYITPKTHPMSLERSRCAQTGAYPFRLGQPFVDAIYMLSSELPYGVTSALIRKVSAKIQRQLVIKTQWLTTYDDGASGNQIFKDRVAAPMISQYAYQSNGTLISTSPNIELLNAPYSKTGSNLLIGEIAIPYQDFNISMMQTGKDVTDLWEYVEHLYTQTTWEHAIDEVFRTSQQQQHTEYMKKNPYIDPLHASHTLLSMQVILLEGS</sequence>
<reference evidence="3" key="2">
    <citation type="submission" date="2016-07" db="EMBL/GenBank/DDBJ databases">
        <authorList>
            <person name="Kauffman K."/>
            <person name="Arevalo P."/>
            <person name="Polz M.F."/>
        </authorList>
    </citation>
    <scope>NUCLEOTIDE SEQUENCE</scope>
    <source>
        <strain evidence="3">10N.261.52.F7</strain>
    </source>
</reference>
<dbReference type="InterPro" id="IPR027417">
    <property type="entry name" value="P-loop_NTPase"/>
</dbReference>
<dbReference type="Gene3D" id="3.40.50.300">
    <property type="entry name" value="P-loop containing nucleotide triphosphate hydrolases"/>
    <property type="match status" value="1"/>
</dbReference>
<organism evidence="3">
    <name type="scientific">Vibrio lentus</name>
    <dbReference type="NCBI Taxonomy" id="136468"/>
    <lineage>
        <taxon>Bacteria</taxon>
        <taxon>Pseudomonadati</taxon>
        <taxon>Pseudomonadota</taxon>
        <taxon>Gammaproteobacteria</taxon>
        <taxon>Vibrionales</taxon>
        <taxon>Vibrionaceae</taxon>
        <taxon>Vibrio</taxon>
    </lineage>
</organism>
<dbReference type="InterPro" id="IPR038718">
    <property type="entry name" value="SNF2-like_sf"/>
</dbReference>
<protein>
    <recommendedName>
        <fullName evidence="2">Helicase ATP-binding domain-containing protein</fullName>
    </recommendedName>
</protein>
<accession>A0AB36XUD3</accession>
<keyword evidence="1" id="KW-0378">Hydrolase</keyword>
<dbReference type="SMART" id="SM00487">
    <property type="entry name" value="DEXDc"/>
    <property type="match status" value="1"/>
</dbReference>
<reference evidence="3" key="3">
    <citation type="journal article" date="2018" name="Nature">
        <title>A major lineage of non-tailed dsDNA viruses as unrecognized killers of marine bacteria.</title>
        <authorList>
            <person name="Kauffman K.M."/>
            <person name="Hussain F.A."/>
            <person name="Yang J."/>
            <person name="Arevalo P."/>
            <person name="Brown J.M."/>
            <person name="Chang W.K."/>
            <person name="VanInsberghe D."/>
            <person name="Elsherbini J."/>
            <person name="Sharma R.S."/>
            <person name="Cutler M.B."/>
            <person name="Kelly L."/>
            <person name="Polz M.F."/>
        </authorList>
    </citation>
    <scope>NUCLEOTIDE SEQUENCE</scope>
    <source>
        <strain evidence="3">10N.261.52.F7</strain>
    </source>
</reference>
<dbReference type="InterPro" id="IPR014001">
    <property type="entry name" value="Helicase_ATP-bd"/>
</dbReference>
<dbReference type="NCBIfam" id="NF041062">
    <property type="entry name" value="DpdE"/>
    <property type="match status" value="1"/>
</dbReference>
<dbReference type="GO" id="GO:0005524">
    <property type="term" value="F:ATP binding"/>
    <property type="evidence" value="ECO:0007669"/>
    <property type="project" value="InterPro"/>
</dbReference>
<keyword evidence="1" id="KW-0547">Nucleotide-binding</keyword>
<dbReference type="PROSITE" id="PS51192">
    <property type="entry name" value="HELICASE_ATP_BIND_1"/>
    <property type="match status" value="1"/>
</dbReference>
<evidence type="ECO:0000259" key="2">
    <source>
        <dbReference type="PROSITE" id="PS51192"/>
    </source>
</evidence>
<feature type="domain" description="Helicase ATP-binding" evidence="2">
    <location>
        <begin position="148"/>
        <end position="323"/>
    </location>
</feature>